<dbReference type="RefSeq" id="WP_036534024.1">
    <property type="nucleotide sequence ID" value="NZ_JJML01000028.1"/>
</dbReference>
<reference evidence="2 3" key="1">
    <citation type="journal article" date="2014" name="Mol. Ecol.">
        <title>Evolution of Synechococcus.</title>
        <authorList>
            <person name="Dvorak P."/>
            <person name="Casamatta D."/>
            <person name="Hasler P."/>
            <person name="Poulickova A."/>
            <person name="Ondrej V."/>
            <person name="Sanges R."/>
        </authorList>
    </citation>
    <scope>NUCLEOTIDE SEQUENCE [LARGE SCALE GENOMIC DNA]</scope>
    <source>
        <strain evidence="2 3">CAUP A 1101</strain>
    </source>
</reference>
<dbReference type="Proteomes" id="UP000030170">
    <property type="component" value="Unassembled WGS sequence"/>
</dbReference>
<dbReference type="GO" id="GO:0008168">
    <property type="term" value="F:methyltransferase activity"/>
    <property type="evidence" value="ECO:0007669"/>
    <property type="project" value="InterPro"/>
</dbReference>
<dbReference type="InterPro" id="IPR007848">
    <property type="entry name" value="Small_mtfrase_dom"/>
</dbReference>
<dbReference type="OrthoDB" id="9791837at2"/>
<name>A0A098TJL0_9CYAN</name>
<accession>A0A098TJL0</accession>
<keyword evidence="3" id="KW-1185">Reference proteome</keyword>
<evidence type="ECO:0000313" key="2">
    <source>
        <dbReference type="EMBL" id="KGF72376.1"/>
    </source>
</evidence>
<feature type="domain" description="Methyltransferase small" evidence="1">
    <location>
        <begin position="63"/>
        <end position="192"/>
    </location>
</feature>
<proteinExistence type="predicted"/>
<evidence type="ECO:0000313" key="3">
    <source>
        <dbReference type="Proteomes" id="UP000030170"/>
    </source>
</evidence>
<dbReference type="Gene3D" id="3.40.50.150">
    <property type="entry name" value="Vaccinia Virus protein VP39"/>
    <property type="match status" value="1"/>
</dbReference>
<evidence type="ECO:0000259" key="1">
    <source>
        <dbReference type="Pfam" id="PF05175"/>
    </source>
</evidence>
<dbReference type="AlphaFoldDB" id="A0A098TJL0"/>
<dbReference type="Pfam" id="PF05175">
    <property type="entry name" value="MTS"/>
    <property type="match status" value="1"/>
</dbReference>
<dbReference type="STRING" id="1497020.DO97_09190"/>
<dbReference type="InterPro" id="IPR029063">
    <property type="entry name" value="SAM-dependent_MTases_sf"/>
</dbReference>
<comment type="caution">
    <text evidence="2">The sequence shown here is derived from an EMBL/GenBank/DDBJ whole genome shotgun (WGS) entry which is preliminary data.</text>
</comment>
<dbReference type="SUPFAM" id="SSF53335">
    <property type="entry name" value="S-adenosyl-L-methionine-dependent methyltransferases"/>
    <property type="match status" value="1"/>
</dbReference>
<sequence>MPTSPLDFLFDKYHTSGAHSVARSLYFQYLQSPLITRWHFGMKVLPINRKQEPRVIYFNITTILLQQVLEAKMRRSPHLKLLEIGVGSFAVLCGYLSRLTDQTIDATDINQKFIDSSKKHIELNDVNVHVFYSDIFANIPPCKYDLIFWNPYYDLDPDNYMPRLFATVSEFLSDRGQLLLAYGTRSLTRQRVLDFLSQQKEQLRVVEIKTWWWNPHEVIIIEKNT</sequence>
<gene>
    <name evidence="2" type="ORF">DO97_09190</name>
</gene>
<protein>
    <recommendedName>
        <fullName evidence="1">Methyltransferase small domain-containing protein</fullName>
    </recommendedName>
</protein>
<dbReference type="EMBL" id="JJML01000028">
    <property type="protein sequence ID" value="KGF72376.1"/>
    <property type="molecule type" value="Genomic_DNA"/>
</dbReference>
<organism evidence="2 3">
    <name type="scientific">Neosynechococcus sphagnicola sy1</name>
    <dbReference type="NCBI Taxonomy" id="1497020"/>
    <lineage>
        <taxon>Bacteria</taxon>
        <taxon>Bacillati</taxon>
        <taxon>Cyanobacteriota</taxon>
        <taxon>Cyanophyceae</taxon>
        <taxon>Neosynechococcales</taxon>
        <taxon>Neosynechococcaceae</taxon>
        <taxon>Neosynechococcus</taxon>
    </lineage>
</organism>